<dbReference type="InterPro" id="IPR009078">
    <property type="entry name" value="Ferritin-like_SF"/>
</dbReference>
<dbReference type="CDD" id="cd00657">
    <property type="entry name" value="Ferritin_like"/>
    <property type="match status" value="1"/>
</dbReference>
<dbReference type="Pfam" id="PF02915">
    <property type="entry name" value="Rubrerythrin"/>
    <property type="match status" value="1"/>
</dbReference>
<sequence length="146" mass="17338">MYPYYDYTNSYRQTEKIIANLTKAINGEYSAIQCYQKLANMAPTQKEKEQILEIKQDESKHLQTFSQMYVNLTGRQPSPQLMDRCPNNYKRGLEYALIDEQQTVDFYLEVADETTDQTIKNAYKRAALDEQNHAVWFLYFLTKQKY</sequence>
<dbReference type="InterPro" id="IPR003251">
    <property type="entry name" value="Rr_diiron-bd_dom"/>
</dbReference>
<gene>
    <name evidence="2" type="ORF">KHA94_05360</name>
</gene>
<feature type="domain" description="Rubrerythrin diiron-binding" evidence="1">
    <location>
        <begin position="20"/>
        <end position="74"/>
    </location>
</feature>
<dbReference type="EMBL" id="JAGYPM010000001">
    <property type="protein sequence ID" value="MBS4189639.1"/>
    <property type="molecule type" value="Genomic_DNA"/>
</dbReference>
<comment type="caution">
    <text evidence="2">The sequence shown here is derived from an EMBL/GenBank/DDBJ whole genome shotgun (WGS) entry which is preliminary data.</text>
</comment>
<dbReference type="Proteomes" id="UP000681027">
    <property type="component" value="Unassembled WGS sequence"/>
</dbReference>
<protein>
    <submittedName>
        <fullName evidence="2">Ferritin-like domain-containing protein</fullName>
    </submittedName>
</protein>
<dbReference type="RefSeq" id="WP_213101052.1">
    <property type="nucleotide sequence ID" value="NZ_JAGYPM010000001.1"/>
</dbReference>
<evidence type="ECO:0000313" key="3">
    <source>
        <dbReference type="Proteomes" id="UP000681027"/>
    </source>
</evidence>
<dbReference type="Gene3D" id="1.20.1260.10">
    <property type="match status" value="1"/>
</dbReference>
<proteinExistence type="predicted"/>
<evidence type="ECO:0000259" key="1">
    <source>
        <dbReference type="Pfam" id="PF02915"/>
    </source>
</evidence>
<evidence type="ECO:0000313" key="2">
    <source>
        <dbReference type="EMBL" id="MBS4189639.1"/>
    </source>
</evidence>
<dbReference type="InterPro" id="IPR012347">
    <property type="entry name" value="Ferritin-like"/>
</dbReference>
<organism evidence="2 3">
    <name type="scientific">Cytobacillus citreus</name>
    <dbReference type="NCBI Taxonomy" id="2833586"/>
    <lineage>
        <taxon>Bacteria</taxon>
        <taxon>Bacillati</taxon>
        <taxon>Bacillota</taxon>
        <taxon>Bacilli</taxon>
        <taxon>Bacillales</taxon>
        <taxon>Bacillaceae</taxon>
        <taxon>Cytobacillus</taxon>
    </lineage>
</organism>
<dbReference type="SUPFAM" id="SSF47240">
    <property type="entry name" value="Ferritin-like"/>
    <property type="match status" value="1"/>
</dbReference>
<accession>A0ABS5NP78</accession>
<reference evidence="2 3" key="1">
    <citation type="submission" date="2021-05" db="EMBL/GenBank/DDBJ databases">
        <title>Novel Bacillus species.</title>
        <authorList>
            <person name="Liu G."/>
        </authorList>
    </citation>
    <scope>NUCLEOTIDE SEQUENCE [LARGE SCALE GENOMIC DNA]</scope>
    <source>
        <strain evidence="2 3">FJAT-49705</strain>
    </source>
</reference>
<name>A0ABS5NP78_9BACI</name>
<keyword evidence="3" id="KW-1185">Reference proteome</keyword>